<feature type="signal peptide" evidence="2">
    <location>
        <begin position="1"/>
        <end position="21"/>
    </location>
</feature>
<protein>
    <recommendedName>
        <fullName evidence="5">Gram-positive pilin subunit D1 N-terminal domain-containing protein</fullName>
    </recommendedName>
</protein>
<evidence type="ECO:0000313" key="3">
    <source>
        <dbReference type="EMBL" id="RFU65049.1"/>
    </source>
</evidence>
<keyword evidence="1" id="KW-0472">Membrane</keyword>
<dbReference type="OrthoDB" id="2830118at2"/>
<name>A0A372LG50_9BACI</name>
<keyword evidence="1" id="KW-1133">Transmembrane helix</keyword>
<sequence>MKRVLMLLAAVMLLVVGTASAEEAKPILDSGKLKVAYDNGVNVSEEITIANAEAIQKGALLHTVSKIDGGQAENLVFESNGQELQYERKEGKSVDKVTVSLPDGIKGNFTYKISYKNPNAEAEKIPFVIPAVNSAGNGNVVSLTVNLPEGKYLHESFPIIDSGDTGTLKEHMMNIPSYVGLETGSSPAGLFTRSNLYTFLGLAVILGIIAAWLISERKSKAGEAVNV</sequence>
<evidence type="ECO:0000256" key="1">
    <source>
        <dbReference type="SAM" id="Phobius"/>
    </source>
</evidence>
<evidence type="ECO:0000313" key="4">
    <source>
        <dbReference type="Proteomes" id="UP000262939"/>
    </source>
</evidence>
<comment type="caution">
    <text evidence="3">The sequence shown here is derived from an EMBL/GenBank/DDBJ whole genome shotgun (WGS) entry which is preliminary data.</text>
</comment>
<dbReference type="EMBL" id="QVTD01000003">
    <property type="protein sequence ID" value="RFU65049.1"/>
    <property type="molecule type" value="Genomic_DNA"/>
</dbReference>
<gene>
    <name evidence="3" type="ORF">D0466_03810</name>
</gene>
<dbReference type="Proteomes" id="UP000262939">
    <property type="component" value="Unassembled WGS sequence"/>
</dbReference>
<feature type="transmembrane region" description="Helical" evidence="1">
    <location>
        <begin position="196"/>
        <end position="214"/>
    </location>
</feature>
<proteinExistence type="predicted"/>
<evidence type="ECO:0008006" key="5">
    <source>
        <dbReference type="Google" id="ProtNLM"/>
    </source>
</evidence>
<feature type="chain" id="PRO_5016696522" description="Gram-positive pilin subunit D1 N-terminal domain-containing protein" evidence="2">
    <location>
        <begin position="22"/>
        <end position="227"/>
    </location>
</feature>
<keyword evidence="2" id="KW-0732">Signal</keyword>
<dbReference type="RefSeq" id="WP_117321225.1">
    <property type="nucleotide sequence ID" value="NZ_QVTD01000003.1"/>
</dbReference>
<accession>A0A372LG50</accession>
<dbReference type="AlphaFoldDB" id="A0A372LG50"/>
<keyword evidence="1" id="KW-0812">Transmembrane</keyword>
<evidence type="ECO:0000256" key="2">
    <source>
        <dbReference type="SAM" id="SignalP"/>
    </source>
</evidence>
<organism evidence="3 4">
    <name type="scientific">Peribacillus glennii</name>
    <dbReference type="NCBI Taxonomy" id="2303991"/>
    <lineage>
        <taxon>Bacteria</taxon>
        <taxon>Bacillati</taxon>
        <taxon>Bacillota</taxon>
        <taxon>Bacilli</taxon>
        <taxon>Bacillales</taxon>
        <taxon>Bacillaceae</taxon>
        <taxon>Peribacillus</taxon>
    </lineage>
</organism>
<keyword evidence="4" id="KW-1185">Reference proteome</keyword>
<reference evidence="3 4" key="1">
    <citation type="submission" date="2018-08" db="EMBL/GenBank/DDBJ databases">
        <title>Bacillus chawlae sp. nov., Bacillus glennii sp. nov., and Bacillus saganii sp. nov. Isolated from the Vehicle Assembly Building at Kennedy Space Center where the Viking Spacecraft were Assembled.</title>
        <authorList>
            <person name="Seuylemezian A."/>
            <person name="Vaishampayan P."/>
        </authorList>
    </citation>
    <scope>NUCLEOTIDE SEQUENCE [LARGE SCALE GENOMIC DNA]</scope>
    <source>
        <strain evidence="3 4">V44-8</strain>
    </source>
</reference>